<proteinExistence type="predicted"/>
<dbReference type="AlphaFoldDB" id="A0A6J3MD15"/>
<evidence type="ECO:0000313" key="2">
    <source>
        <dbReference type="RefSeq" id="XP_033462956.1"/>
    </source>
</evidence>
<protein>
    <submittedName>
        <fullName evidence="2">Uncharacterized protein</fullName>
    </submittedName>
</protein>
<dbReference type="OrthoDB" id="3438345at2759"/>
<reference evidence="2" key="2">
    <citation type="submission" date="2020-04" db="EMBL/GenBank/DDBJ databases">
        <authorList>
            <consortium name="NCBI Genome Project"/>
        </authorList>
    </citation>
    <scope>NUCLEOTIDE SEQUENCE</scope>
    <source>
        <strain evidence="2">CBS 342.82</strain>
    </source>
</reference>
<dbReference type="Proteomes" id="UP000504637">
    <property type="component" value="Unplaced"/>
</dbReference>
<keyword evidence="1" id="KW-1185">Reference proteome</keyword>
<accession>A0A6J3MD15</accession>
<name>A0A6J3MD15_9PEZI</name>
<organism evidence="2">
    <name type="scientific">Dissoconium aciculare CBS 342.82</name>
    <dbReference type="NCBI Taxonomy" id="1314786"/>
    <lineage>
        <taxon>Eukaryota</taxon>
        <taxon>Fungi</taxon>
        <taxon>Dikarya</taxon>
        <taxon>Ascomycota</taxon>
        <taxon>Pezizomycotina</taxon>
        <taxon>Dothideomycetes</taxon>
        <taxon>Dothideomycetidae</taxon>
        <taxon>Mycosphaerellales</taxon>
        <taxon>Dissoconiaceae</taxon>
        <taxon>Dissoconium</taxon>
    </lineage>
</organism>
<evidence type="ECO:0000313" key="1">
    <source>
        <dbReference type="Proteomes" id="UP000504637"/>
    </source>
</evidence>
<dbReference type="RefSeq" id="XP_033462956.1">
    <property type="nucleotide sequence ID" value="XM_033603884.1"/>
</dbReference>
<dbReference type="GeneID" id="54361684"/>
<sequence>MPEPNFDRLPNEFLDIVTGCLDVEGICAMRLMNRSVCLRATMQSQFLALFQKSTRLVLSRSRLASLALLTRDIRIARCIQSLTIVGRAYSIFGRSQQNDEPLKELLRQQADDIQLRNESLDVRYLSQILANLAVSQPHRLDSVSVEIFVYSSDMRSPKMCSKAGGFEIPGVLQACSNTFSLVIQALRRSRVRIRNLNFFNSKPEGLEYAIPSPALNQLGNRHLSRVTALSDLRSLSMRITEGPLPERIAELGKNHEDKVEKIRESLSLSGMCSMLDYCPHLEVLGLAPYYKESFHDLTKRYRGLRQSLRVEQVGRLLDVHIVRLRKLCLAGFAMPTKDFCAFLERHASTLQTIELKHIKFKGRISLESVFALLASDLFHLQAIFLDDIHEASLIQFLGPSHEASIRISGFHIRRIRYHSWGEGTKQLITYAPFSRPVSGTMEYLDYRRQTMEEFGTLKWK</sequence>
<gene>
    <name evidence="2" type="ORF">K489DRAFT_376306</name>
</gene>
<reference evidence="2" key="3">
    <citation type="submission" date="2025-08" db="UniProtKB">
        <authorList>
            <consortium name="RefSeq"/>
        </authorList>
    </citation>
    <scope>IDENTIFICATION</scope>
    <source>
        <strain evidence="2">CBS 342.82</strain>
    </source>
</reference>
<reference evidence="2" key="1">
    <citation type="submission" date="2020-01" db="EMBL/GenBank/DDBJ databases">
        <authorList>
            <consortium name="DOE Joint Genome Institute"/>
            <person name="Haridas S."/>
            <person name="Albert R."/>
            <person name="Binder M."/>
            <person name="Bloem J."/>
            <person name="Labutti K."/>
            <person name="Salamov A."/>
            <person name="Andreopoulos B."/>
            <person name="Baker S.E."/>
            <person name="Barry K."/>
            <person name="Bills G."/>
            <person name="Bluhm B.H."/>
            <person name="Cannon C."/>
            <person name="Castanera R."/>
            <person name="Culley D.E."/>
            <person name="Daum C."/>
            <person name="Ezra D."/>
            <person name="Gonzalez J.B."/>
            <person name="Henrissat B."/>
            <person name="Kuo A."/>
            <person name="Liang C."/>
            <person name="Lipzen A."/>
            <person name="Lutzoni F."/>
            <person name="Magnuson J."/>
            <person name="Mondo S."/>
            <person name="Nolan M."/>
            <person name="Ohm R."/>
            <person name="Pangilinan J."/>
            <person name="Park H.-J."/>
            <person name="Ramirez L."/>
            <person name="Alfaro M."/>
            <person name="Sun H."/>
            <person name="Tritt A."/>
            <person name="Yoshinaga Y."/>
            <person name="Zwiers L.-H."/>
            <person name="Turgeon B.G."/>
            <person name="Goodwin S.B."/>
            <person name="Spatafora J.W."/>
            <person name="Crous P.W."/>
            <person name="Grigoriev I.V."/>
        </authorList>
    </citation>
    <scope>NUCLEOTIDE SEQUENCE</scope>
    <source>
        <strain evidence="2">CBS 342.82</strain>
    </source>
</reference>